<evidence type="ECO:0000313" key="1">
    <source>
        <dbReference type="EMBL" id="KAK7586197.1"/>
    </source>
</evidence>
<comment type="caution">
    <text evidence="1">The sequence shown here is derived from an EMBL/GenBank/DDBJ whole genome shotgun (WGS) entry which is preliminary data.</text>
</comment>
<reference evidence="1 2" key="1">
    <citation type="submission" date="2024-03" db="EMBL/GenBank/DDBJ databases">
        <title>Adaptation during the transition from Ophiocordyceps entomopathogen to insect associate is accompanied by gene loss and intensified selection.</title>
        <authorList>
            <person name="Ward C.M."/>
            <person name="Onetto C.A."/>
            <person name="Borneman A.R."/>
        </authorList>
    </citation>
    <scope>NUCLEOTIDE SEQUENCE [LARGE SCALE GENOMIC DNA]</scope>
    <source>
        <strain evidence="1">AWRI1</strain>
        <tissue evidence="1">Single Adult Female</tissue>
    </source>
</reference>
<gene>
    <name evidence="1" type="ORF">V9T40_004073</name>
</gene>
<dbReference type="EMBL" id="JBBCAQ010000027">
    <property type="protein sequence ID" value="KAK7586197.1"/>
    <property type="molecule type" value="Genomic_DNA"/>
</dbReference>
<evidence type="ECO:0000313" key="2">
    <source>
        <dbReference type="Proteomes" id="UP001367676"/>
    </source>
</evidence>
<keyword evidence="2" id="KW-1185">Reference proteome</keyword>
<dbReference type="Proteomes" id="UP001367676">
    <property type="component" value="Unassembled WGS sequence"/>
</dbReference>
<accession>A0AAN9TGV6</accession>
<organism evidence="1 2">
    <name type="scientific">Parthenolecanium corni</name>
    <dbReference type="NCBI Taxonomy" id="536013"/>
    <lineage>
        <taxon>Eukaryota</taxon>
        <taxon>Metazoa</taxon>
        <taxon>Ecdysozoa</taxon>
        <taxon>Arthropoda</taxon>
        <taxon>Hexapoda</taxon>
        <taxon>Insecta</taxon>
        <taxon>Pterygota</taxon>
        <taxon>Neoptera</taxon>
        <taxon>Paraneoptera</taxon>
        <taxon>Hemiptera</taxon>
        <taxon>Sternorrhyncha</taxon>
        <taxon>Coccoidea</taxon>
        <taxon>Coccidae</taxon>
        <taxon>Parthenolecanium</taxon>
    </lineage>
</organism>
<sequence>MLEKEVYHHFASPTGGLPLPFPSAFPSLHPPLPVDQRTHDGRYVWENPALRTSSTGGAFHPPVSHG</sequence>
<protein>
    <submittedName>
        <fullName evidence="1">Uncharacterized protein</fullName>
    </submittedName>
</protein>
<dbReference type="AlphaFoldDB" id="A0AAN9TGV6"/>
<proteinExistence type="predicted"/>
<name>A0AAN9TGV6_9HEMI</name>